<protein>
    <submittedName>
        <fullName evidence="6">Protease</fullName>
    </submittedName>
</protein>
<organism evidence="6 7">
    <name type="scientific">Microvirga arsenatis</name>
    <dbReference type="NCBI Taxonomy" id="2692265"/>
    <lineage>
        <taxon>Bacteria</taxon>
        <taxon>Pseudomonadati</taxon>
        <taxon>Pseudomonadota</taxon>
        <taxon>Alphaproteobacteria</taxon>
        <taxon>Hyphomicrobiales</taxon>
        <taxon>Methylobacteriaceae</taxon>
        <taxon>Microvirga</taxon>
    </lineage>
</organism>
<dbReference type="PANTHER" id="PTHR38340:SF1">
    <property type="entry name" value="S-LAYER PROTEIN"/>
    <property type="match status" value="1"/>
</dbReference>
<evidence type="ECO:0000259" key="5">
    <source>
        <dbReference type="Pfam" id="PF08548"/>
    </source>
</evidence>
<keyword evidence="6" id="KW-0645">Protease</keyword>
<dbReference type="PROSITE" id="PS00330">
    <property type="entry name" value="HEMOLYSIN_CALCIUM"/>
    <property type="match status" value="3"/>
</dbReference>
<evidence type="ECO:0000256" key="3">
    <source>
        <dbReference type="ARBA" id="ARBA00022525"/>
    </source>
</evidence>
<keyword evidence="6" id="KW-0378">Hydrolase</keyword>
<dbReference type="InterPro" id="IPR050557">
    <property type="entry name" value="RTX_toxin/Mannuronan_C5-epim"/>
</dbReference>
<keyword evidence="7" id="KW-1185">Reference proteome</keyword>
<name>A0ABW9Z1J8_9HYPH</name>
<dbReference type="InterPro" id="IPR013858">
    <property type="entry name" value="Peptidase_M10B_C"/>
</dbReference>
<evidence type="ECO:0000313" key="6">
    <source>
        <dbReference type="EMBL" id="NBJ26514.1"/>
    </source>
</evidence>
<evidence type="ECO:0000256" key="4">
    <source>
        <dbReference type="ARBA" id="ARBA00022737"/>
    </source>
</evidence>
<dbReference type="SUPFAM" id="SSF51120">
    <property type="entry name" value="beta-Roll"/>
    <property type="match status" value="2"/>
</dbReference>
<dbReference type="Pfam" id="PF00353">
    <property type="entry name" value="HemolysinCabind"/>
    <property type="match status" value="2"/>
</dbReference>
<dbReference type="PANTHER" id="PTHR38340">
    <property type="entry name" value="S-LAYER PROTEIN"/>
    <property type="match status" value="1"/>
</dbReference>
<dbReference type="InterPro" id="IPR011049">
    <property type="entry name" value="Serralysin-like_metalloprot_C"/>
</dbReference>
<evidence type="ECO:0000256" key="2">
    <source>
        <dbReference type="ARBA" id="ARBA00004613"/>
    </source>
</evidence>
<feature type="non-terminal residue" evidence="6">
    <location>
        <position position="1"/>
    </location>
</feature>
<dbReference type="GO" id="GO:0006508">
    <property type="term" value="P:proteolysis"/>
    <property type="evidence" value="ECO:0007669"/>
    <property type="project" value="UniProtKB-KW"/>
</dbReference>
<dbReference type="Proteomes" id="UP000818323">
    <property type="component" value="Unassembled WGS sequence"/>
</dbReference>
<dbReference type="Pfam" id="PF08548">
    <property type="entry name" value="Peptidase_M10_C"/>
    <property type="match status" value="1"/>
</dbReference>
<dbReference type="RefSeq" id="WP_201752144.1">
    <property type="nucleotide sequence ID" value="NZ_JAAAXI010000015.1"/>
</dbReference>
<evidence type="ECO:0000313" key="7">
    <source>
        <dbReference type="Proteomes" id="UP000818323"/>
    </source>
</evidence>
<reference evidence="6 7" key="1">
    <citation type="submission" date="2020-01" db="EMBL/GenBank/DDBJ databases">
        <title>Microvirga sp. nov., an arsenate reduction bacterium isolated from Tibet hotspring sediments.</title>
        <authorList>
            <person name="Yuan C.-G."/>
        </authorList>
    </citation>
    <scope>NUCLEOTIDE SEQUENCE [LARGE SCALE GENOMIC DNA]</scope>
    <source>
        <strain evidence="6 7">SYSU G3D203</strain>
    </source>
</reference>
<gene>
    <name evidence="6" type="ORF">GR303_19405</name>
</gene>
<keyword evidence="4" id="KW-0677">Repeat</keyword>
<proteinExistence type="predicted"/>
<dbReference type="EMBL" id="JAAAXJ010000014">
    <property type="protein sequence ID" value="NBJ26514.1"/>
    <property type="molecule type" value="Genomic_DNA"/>
</dbReference>
<sequence>TSPAQLARLHWNGSKLAAGTIANALLHQGDTRALIENATGGSANDVIKGNVAANTLRGNAGNDKLYGLSSNDVLIGGSGKDVLSGGAGADTASYSTSKSGVTADLSVGAKNRGDASGDTYSSIENLVGSAYGDTLSGNGSANRICGGSGNDTLAGRSGNDTLEGGTGSDKLCGDSGKDMLVGGTGADVFLFRSRADSRGSSADTVSDFRRGSDHIDLRLIDADVSRGGDQAFTFIGSLGFRGKAGELRFADNAVSGDVNGDKTADFTIHVLGLTSLSKGDFYL</sequence>
<comment type="caution">
    <text evidence="6">The sequence shown here is derived from an EMBL/GenBank/DDBJ whole genome shotgun (WGS) entry which is preliminary data.</text>
</comment>
<comment type="subcellular location">
    <subcellularLocation>
        <location evidence="2">Secreted</location>
    </subcellularLocation>
</comment>
<dbReference type="InterPro" id="IPR018511">
    <property type="entry name" value="Hemolysin-typ_Ca-bd_CS"/>
</dbReference>
<accession>A0ABW9Z1J8</accession>
<evidence type="ECO:0000256" key="1">
    <source>
        <dbReference type="ARBA" id="ARBA00001913"/>
    </source>
</evidence>
<keyword evidence="3" id="KW-0964">Secreted</keyword>
<dbReference type="InterPro" id="IPR001343">
    <property type="entry name" value="Hemolysn_Ca-bd"/>
</dbReference>
<dbReference type="GO" id="GO:0008233">
    <property type="term" value="F:peptidase activity"/>
    <property type="evidence" value="ECO:0007669"/>
    <property type="project" value="UniProtKB-KW"/>
</dbReference>
<dbReference type="Gene3D" id="2.150.10.10">
    <property type="entry name" value="Serralysin-like metalloprotease, C-terminal"/>
    <property type="match status" value="3"/>
</dbReference>
<comment type="cofactor">
    <cofactor evidence="1">
        <name>Ca(2+)</name>
        <dbReference type="ChEBI" id="CHEBI:29108"/>
    </cofactor>
</comment>
<feature type="domain" description="Peptidase M10 serralysin C-terminal" evidence="5">
    <location>
        <begin position="149"/>
        <end position="281"/>
    </location>
</feature>
<dbReference type="PRINTS" id="PR00313">
    <property type="entry name" value="CABNDNGRPT"/>
</dbReference>